<name>A0AAD3Y304_NEPGR</name>
<feature type="region of interest" description="Disordered" evidence="1">
    <location>
        <begin position="1"/>
        <end position="29"/>
    </location>
</feature>
<feature type="region of interest" description="Disordered" evidence="1">
    <location>
        <begin position="62"/>
        <end position="117"/>
    </location>
</feature>
<sequence length="117" mass="12854">MMIGDPYNMEGRWREEDSPHHSEGRCTPQHSASFEVQETFDHFHASVIVGSSGVAWLGVEQGPKGTYESHVGKKEPNIQESHSRVHRPLRAKKKSKSAPVQPTGGPPILDECGALGK</sequence>
<proteinExistence type="predicted"/>
<feature type="compositionally biased region" description="Basic residues" evidence="1">
    <location>
        <begin position="84"/>
        <end position="96"/>
    </location>
</feature>
<keyword evidence="3" id="KW-1185">Reference proteome</keyword>
<evidence type="ECO:0000313" key="2">
    <source>
        <dbReference type="EMBL" id="GMH25650.1"/>
    </source>
</evidence>
<reference evidence="2" key="1">
    <citation type="submission" date="2023-05" db="EMBL/GenBank/DDBJ databases">
        <title>Nepenthes gracilis genome sequencing.</title>
        <authorList>
            <person name="Fukushima K."/>
        </authorList>
    </citation>
    <scope>NUCLEOTIDE SEQUENCE</scope>
    <source>
        <strain evidence="2">SING2019-196</strain>
    </source>
</reference>
<dbReference type="AlphaFoldDB" id="A0AAD3Y304"/>
<comment type="caution">
    <text evidence="2">The sequence shown here is derived from an EMBL/GenBank/DDBJ whole genome shotgun (WGS) entry which is preliminary data.</text>
</comment>
<evidence type="ECO:0000313" key="3">
    <source>
        <dbReference type="Proteomes" id="UP001279734"/>
    </source>
</evidence>
<dbReference type="EMBL" id="BSYO01000029">
    <property type="protein sequence ID" value="GMH25650.1"/>
    <property type="molecule type" value="Genomic_DNA"/>
</dbReference>
<dbReference type="Proteomes" id="UP001279734">
    <property type="component" value="Unassembled WGS sequence"/>
</dbReference>
<feature type="compositionally biased region" description="Basic and acidic residues" evidence="1">
    <location>
        <begin position="11"/>
        <end position="24"/>
    </location>
</feature>
<evidence type="ECO:0000256" key="1">
    <source>
        <dbReference type="SAM" id="MobiDB-lite"/>
    </source>
</evidence>
<organism evidence="2 3">
    <name type="scientific">Nepenthes gracilis</name>
    <name type="common">Slender pitcher plant</name>
    <dbReference type="NCBI Taxonomy" id="150966"/>
    <lineage>
        <taxon>Eukaryota</taxon>
        <taxon>Viridiplantae</taxon>
        <taxon>Streptophyta</taxon>
        <taxon>Embryophyta</taxon>
        <taxon>Tracheophyta</taxon>
        <taxon>Spermatophyta</taxon>
        <taxon>Magnoliopsida</taxon>
        <taxon>eudicotyledons</taxon>
        <taxon>Gunneridae</taxon>
        <taxon>Pentapetalae</taxon>
        <taxon>Caryophyllales</taxon>
        <taxon>Nepenthaceae</taxon>
        <taxon>Nepenthes</taxon>
    </lineage>
</organism>
<accession>A0AAD3Y304</accession>
<protein>
    <submittedName>
        <fullName evidence="2">Uncharacterized protein</fullName>
    </submittedName>
</protein>
<feature type="compositionally biased region" description="Basic and acidic residues" evidence="1">
    <location>
        <begin position="70"/>
        <end position="83"/>
    </location>
</feature>
<gene>
    <name evidence="2" type="ORF">Nepgr_027493</name>
</gene>